<keyword evidence="4 6" id="KW-0443">Lipid metabolism</keyword>
<keyword evidence="3 6" id="KW-0442">Lipid degradation</keyword>
<dbReference type="CDD" id="cd08598">
    <property type="entry name" value="PI-PLC1c_yeast"/>
    <property type="match status" value="1"/>
</dbReference>
<dbReference type="InterPro" id="IPR035892">
    <property type="entry name" value="C2_domain_sf"/>
</dbReference>
<dbReference type="Gene3D" id="2.30.29.30">
    <property type="entry name" value="Pleckstrin-homology domain (PH domain)/Phosphotyrosine-binding domain (PTB)"/>
    <property type="match status" value="1"/>
</dbReference>
<dbReference type="InterPro" id="IPR002048">
    <property type="entry name" value="EF_hand_dom"/>
</dbReference>
<gene>
    <name evidence="11" type="primary">PLC1</name>
    <name evidence="11" type="ORF">HETSPECPRED_000099</name>
</gene>
<accession>A0A8H3EDD3</accession>
<feature type="region of interest" description="Disordered" evidence="7">
    <location>
        <begin position="1"/>
        <end position="23"/>
    </location>
</feature>
<dbReference type="SUPFAM" id="SSF51695">
    <property type="entry name" value="PLC-like phosphodiesterases"/>
    <property type="match status" value="1"/>
</dbReference>
<dbReference type="InterPro" id="IPR011993">
    <property type="entry name" value="PH-like_dom_sf"/>
</dbReference>
<keyword evidence="2 6" id="KW-0378">Hydrolase</keyword>
<feature type="region of interest" description="Disordered" evidence="7">
    <location>
        <begin position="940"/>
        <end position="961"/>
    </location>
</feature>
<evidence type="ECO:0000256" key="7">
    <source>
        <dbReference type="SAM" id="MobiDB-lite"/>
    </source>
</evidence>
<dbReference type="SUPFAM" id="SSF50729">
    <property type="entry name" value="PH domain-like"/>
    <property type="match status" value="1"/>
</dbReference>
<dbReference type="CDD" id="cd13360">
    <property type="entry name" value="PH_PLC_fungal"/>
    <property type="match status" value="1"/>
</dbReference>
<evidence type="ECO:0000256" key="5">
    <source>
        <dbReference type="ARBA" id="ARBA00023224"/>
    </source>
</evidence>
<keyword evidence="12" id="KW-1185">Reference proteome</keyword>
<dbReference type="InterPro" id="IPR037755">
    <property type="entry name" value="Plc1_PH"/>
</dbReference>
<dbReference type="CDD" id="cd00275">
    <property type="entry name" value="C2_PLC_like"/>
    <property type="match status" value="1"/>
</dbReference>
<dbReference type="InterPro" id="IPR001711">
    <property type="entry name" value="PLipase_C_Pinositol-sp_Y"/>
</dbReference>
<dbReference type="InterPro" id="IPR001192">
    <property type="entry name" value="PI-PLC_fam"/>
</dbReference>
<dbReference type="Pfam" id="PF00387">
    <property type="entry name" value="PI-PLC-Y"/>
    <property type="match status" value="1"/>
</dbReference>
<name>A0A8H3EDD3_9LECA</name>
<dbReference type="InterPro" id="IPR000909">
    <property type="entry name" value="PLipase_C_PInositol-sp_X_dom"/>
</dbReference>
<dbReference type="Gene3D" id="2.60.40.150">
    <property type="entry name" value="C2 domain"/>
    <property type="match status" value="1"/>
</dbReference>
<feature type="region of interest" description="Disordered" evidence="7">
    <location>
        <begin position="117"/>
        <end position="168"/>
    </location>
</feature>
<dbReference type="Pfam" id="PF00388">
    <property type="entry name" value="PI-PLC-X"/>
    <property type="match status" value="1"/>
</dbReference>
<evidence type="ECO:0000313" key="12">
    <source>
        <dbReference type="Proteomes" id="UP000664521"/>
    </source>
</evidence>
<feature type="compositionally biased region" description="Low complexity" evidence="7">
    <location>
        <begin position="39"/>
        <end position="61"/>
    </location>
</feature>
<dbReference type="InterPro" id="IPR000008">
    <property type="entry name" value="C2_dom"/>
</dbReference>
<comment type="caution">
    <text evidence="11">The sequence shown here is derived from an EMBL/GenBank/DDBJ whole genome shotgun (WGS) entry which is preliminary data.</text>
</comment>
<reference evidence="11" key="1">
    <citation type="submission" date="2021-03" db="EMBL/GenBank/DDBJ databases">
        <authorList>
            <person name="Tagirdzhanova G."/>
        </authorList>
    </citation>
    <scope>NUCLEOTIDE SEQUENCE</scope>
</reference>
<dbReference type="GO" id="GO:0048015">
    <property type="term" value="P:phosphatidylinositol-mediated signaling"/>
    <property type="evidence" value="ECO:0007669"/>
    <property type="project" value="TreeGrafter"/>
</dbReference>
<feature type="domain" description="EF-hand" evidence="10">
    <location>
        <begin position="380"/>
        <end position="415"/>
    </location>
</feature>
<feature type="region of interest" description="Disordered" evidence="7">
    <location>
        <begin position="653"/>
        <end position="749"/>
    </location>
</feature>
<feature type="region of interest" description="Disordered" evidence="7">
    <location>
        <begin position="39"/>
        <end position="97"/>
    </location>
</feature>
<feature type="compositionally biased region" description="Pro residues" evidence="7">
    <location>
        <begin position="72"/>
        <end position="81"/>
    </location>
</feature>
<feature type="compositionally biased region" description="Basic and acidic residues" evidence="7">
    <location>
        <begin position="1088"/>
        <end position="1105"/>
    </location>
</feature>
<dbReference type="SMART" id="SM00239">
    <property type="entry name" value="C2"/>
    <property type="match status" value="1"/>
</dbReference>
<dbReference type="Gene3D" id="1.10.238.10">
    <property type="entry name" value="EF-hand"/>
    <property type="match status" value="1"/>
</dbReference>
<comment type="catalytic activity">
    <reaction evidence="6">
        <text>a 1,2-diacyl-sn-glycero-3-phospho-(1D-myo-inositol-4,5-bisphosphate) + H2O = 1D-myo-inositol 1,4,5-trisphosphate + a 1,2-diacyl-sn-glycerol + H(+)</text>
        <dbReference type="Rhea" id="RHEA:33179"/>
        <dbReference type="ChEBI" id="CHEBI:15377"/>
        <dbReference type="ChEBI" id="CHEBI:15378"/>
        <dbReference type="ChEBI" id="CHEBI:17815"/>
        <dbReference type="ChEBI" id="CHEBI:58456"/>
        <dbReference type="ChEBI" id="CHEBI:203600"/>
        <dbReference type="EC" id="3.1.4.11"/>
    </reaction>
</comment>
<evidence type="ECO:0000256" key="4">
    <source>
        <dbReference type="ARBA" id="ARBA00023098"/>
    </source>
</evidence>
<proteinExistence type="predicted"/>
<evidence type="ECO:0000256" key="6">
    <source>
        <dbReference type="RuleBase" id="RU361133"/>
    </source>
</evidence>
<dbReference type="PROSITE" id="PS50008">
    <property type="entry name" value="PIPLC_Y_DOMAIN"/>
    <property type="match status" value="1"/>
</dbReference>
<feature type="compositionally biased region" description="Polar residues" evidence="7">
    <location>
        <begin position="1106"/>
        <end position="1125"/>
    </location>
</feature>
<feature type="domain" description="PI-PLC Y-box" evidence="9">
    <location>
        <begin position="755"/>
        <end position="874"/>
    </location>
</feature>
<dbReference type="SUPFAM" id="SSF49562">
    <property type="entry name" value="C2 domain (Calcium/lipid-binding domain, CaLB)"/>
    <property type="match status" value="1"/>
</dbReference>
<keyword evidence="5" id="KW-0807">Transducer</keyword>
<feature type="compositionally biased region" description="Low complexity" evidence="7">
    <location>
        <begin position="696"/>
        <end position="711"/>
    </location>
</feature>
<organism evidence="11 12">
    <name type="scientific">Heterodermia speciosa</name>
    <dbReference type="NCBI Taxonomy" id="116794"/>
    <lineage>
        <taxon>Eukaryota</taxon>
        <taxon>Fungi</taxon>
        <taxon>Dikarya</taxon>
        <taxon>Ascomycota</taxon>
        <taxon>Pezizomycotina</taxon>
        <taxon>Lecanoromycetes</taxon>
        <taxon>OSLEUM clade</taxon>
        <taxon>Lecanoromycetidae</taxon>
        <taxon>Caliciales</taxon>
        <taxon>Physciaceae</taxon>
        <taxon>Heterodermia</taxon>
    </lineage>
</organism>
<dbReference type="GO" id="GO:0004435">
    <property type="term" value="F:phosphatidylinositol-4,5-bisphosphate phospholipase C activity"/>
    <property type="evidence" value="ECO:0007669"/>
    <property type="project" value="UniProtKB-EC"/>
</dbReference>
<feature type="region of interest" description="Disordered" evidence="7">
    <location>
        <begin position="1087"/>
        <end position="1147"/>
    </location>
</feature>
<dbReference type="InterPro" id="IPR011992">
    <property type="entry name" value="EF-hand-dom_pair"/>
</dbReference>
<dbReference type="EMBL" id="CAJPDS010000001">
    <property type="protein sequence ID" value="CAF9903048.1"/>
    <property type="molecule type" value="Genomic_DNA"/>
</dbReference>
<dbReference type="SMART" id="SM00148">
    <property type="entry name" value="PLCXc"/>
    <property type="match status" value="1"/>
</dbReference>
<dbReference type="PANTHER" id="PTHR10336">
    <property type="entry name" value="PHOSPHOINOSITIDE-SPECIFIC PHOSPHOLIPASE C FAMILY PROTEIN"/>
    <property type="match status" value="1"/>
</dbReference>
<evidence type="ECO:0000256" key="2">
    <source>
        <dbReference type="ARBA" id="ARBA00022801"/>
    </source>
</evidence>
<dbReference type="SUPFAM" id="SSF47473">
    <property type="entry name" value="EF-hand"/>
    <property type="match status" value="1"/>
</dbReference>
<feature type="domain" description="C2" evidence="8">
    <location>
        <begin position="882"/>
        <end position="1040"/>
    </location>
</feature>
<evidence type="ECO:0000259" key="8">
    <source>
        <dbReference type="PROSITE" id="PS50004"/>
    </source>
</evidence>
<dbReference type="FunFam" id="2.30.29.30:FF:000396">
    <property type="entry name" value="Phosphoinositide phospholipase C"/>
    <property type="match status" value="1"/>
</dbReference>
<dbReference type="Proteomes" id="UP000664521">
    <property type="component" value="Unassembled WGS sequence"/>
</dbReference>
<dbReference type="GO" id="GO:0051209">
    <property type="term" value="P:release of sequestered calcium ion into cytosol"/>
    <property type="evidence" value="ECO:0007669"/>
    <property type="project" value="TreeGrafter"/>
</dbReference>
<dbReference type="Gene3D" id="3.20.20.190">
    <property type="entry name" value="Phosphatidylinositol (PI) phosphodiesterase"/>
    <property type="match status" value="1"/>
</dbReference>
<dbReference type="SMART" id="SM00149">
    <property type="entry name" value="PLCYc"/>
    <property type="match status" value="1"/>
</dbReference>
<feature type="compositionally biased region" description="Basic residues" evidence="7">
    <location>
        <begin position="738"/>
        <end position="749"/>
    </location>
</feature>
<evidence type="ECO:0000259" key="9">
    <source>
        <dbReference type="PROSITE" id="PS50008"/>
    </source>
</evidence>
<dbReference type="OrthoDB" id="269822at2759"/>
<dbReference type="PROSITE" id="PS50007">
    <property type="entry name" value="PIPLC_X_DOMAIN"/>
    <property type="match status" value="1"/>
</dbReference>
<dbReference type="GO" id="GO:0005509">
    <property type="term" value="F:calcium ion binding"/>
    <property type="evidence" value="ECO:0007669"/>
    <property type="project" value="InterPro"/>
</dbReference>
<dbReference type="PROSITE" id="PS50004">
    <property type="entry name" value="C2"/>
    <property type="match status" value="1"/>
</dbReference>
<evidence type="ECO:0000313" key="11">
    <source>
        <dbReference type="EMBL" id="CAF9903048.1"/>
    </source>
</evidence>
<dbReference type="PANTHER" id="PTHR10336:SF36">
    <property type="entry name" value="1-PHOSPHATIDYLINOSITOL 4,5-BISPHOSPHATE PHOSPHODIESTERASE BETA-4"/>
    <property type="match status" value="1"/>
</dbReference>
<evidence type="ECO:0000256" key="1">
    <source>
        <dbReference type="ARBA" id="ARBA00012368"/>
    </source>
</evidence>
<dbReference type="Pfam" id="PF00168">
    <property type="entry name" value="C2"/>
    <property type="match status" value="2"/>
</dbReference>
<dbReference type="PROSITE" id="PS50222">
    <property type="entry name" value="EF_HAND_2"/>
    <property type="match status" value="1"/>
</dbReference>
<dbReference type="InterPro" id="IPR017946">
    <property type="entry name" value="PLC-like_Pdiesterase_TIM-brl"/>
</dbReference>
<dbReference type="PRINTS" id="PR00390">
    <property type="entry name" value="PHPHLIPASEC"/>
</dbReference>
<evidence type="ECO:0000259" key="10">
    <source>
        <dbReference type="PROSITE" id="PS50222"/>
    </source>
</evidence>
<dbReference type="GO" id="GO:0016042">
    <property type="term" value="P:lipid catabolic process"/>
    <property type="evidence" value="ECO:0007669"/>
    <property type="project" value="UniProtKB-KW"/>
</dbReference>
<feature type="compositionally biased region" description="Low complexity" evidence="7">
    <location>
        <begin position="718"/>
        <end position="736"/>
    </location>
</feature>
<evidence type="ECO:0000256" key="3">
    <source>
        <dbReference type="ARBA" id="ARBA00022963"/>
    </source>
</evidence>
<dbReference type="AlphaFoldDB" id="A0A8H3EDD3"/>
<dbReference type="EC" id="3.1.4.11" evidence="1 6"/>
<protein>
    <recommendedName>
        <fullName evidence="1 6">Phosphoinositide phospholipase C</fullName>
        <ecNumber evidence="1 6">3.1.4.11</ecNumber>
    </recommendedName>
</protein>
<sequence length="1147" mass="127517">MPSPVLANGTVKKGRSPGSVPFASPQQIVTAVPATLTPASAVTPSAASSSTTPAGPSIPSSPEGPRGRFPPSSDPPTPLLLPEPTTSIPMSPRQNAMSEAVAISKGPGLIRRISQGAANRLRRRQSSNHVASRERSSGPVMMRRRSGSKSEAGTDGLMESDLETGGEDPMPSPVPLQGLGLFGDGLSLENGIGLKGTIPAEGGCTSRSLDLLRQGTMLIKVTKKKRKNLKFMLDCGSGKVFWNPNNISKRFYIDDIQEIRLGKDARNYREQFNIPDSLEARFFTIIYADQDRAKGRPPKAMHLIAHNQPDFEFWTTTLCSLSKYRHELMAGLAGQDEKSLKTHWNQEMGRKFNDTPHTATEEFLDREGVESLCRSLHLWCSKNVVRAQFEKADTESTGTLSFLQFKDFVRRLKQRNEIKEIYKDLALKDPEGLDLDEFLEFLKEIQRTDVASNRPHWSKVFSKFVPKLDPQNPILPDVPDLTISRMDLAGFSSFMSSKYNNVLAIKPSSTRLEQPLNEYFISSSHNTYLVGRQFGDASSVEAYIRALQKGCRCVEIDCWDGEHGRPIVKHGRSFTGTISFADVISIIAKPEYSFTSSPYPLILSLEVHCCPEQQQIMVDLMLEKLTHWLIREPLMTNALRLPSPEDLKHKILVKVKAGAKPNPTPDTPSRTRERSLSSPFSRPQVLDNSAIPYGVSLSSPPSTSPSEHASPWLAGRGSVTTTSMSSADDSDAAQSTKQRPHRSASKQKTKIITSLGKLGVYTQGIKFDSSFTSLESQTPNHVFSLAENNFNRICDSPDAKEQLEKHNMRYLMRVYPAASRWQSSNPDPLKFWRRGVQMVALNWQTYDLPMQMNDAMFASGQDQFGYVLKPRELRWSSSLDESVLEPVMPGISKPQRKFIKFSVKVISAQQLPRPLRMGAEEMLDPYIEIEMFSAEDKGRSLAAGEGGQDASPRNGMSGIGAPHRRRSRVVQANGFNPIFDEDFKLSLDTKYPELVFVRWTVWNSSDGNGYNNSPNLDPLATFTAKLSTLQEGYRHLPLFDHNGDQFLFSTLFCKIKKEEPVTIQGEEPAAEKTGRFRSFSQAVLKRTTSVDKKKSSGRVERKSSRIFESNKNTNGLNSANGTPPAQVNGGATPFRNRPEPRSSTNSD</sequence>
<dbReference type="CDD" id="cd16207">
    <property type="entry name" value="EFh_ScPlc1p_like"/>
    <property type="match status" value="1"/>
</dbReference>